<dbReference type="InterPro" id="IPR044992">
    <property type="entry name" value="ChyE-like"/>
</dbReference>
<protein>
    <submittedName>
        <fullName evidence="2">Gmp synthase</fullName>
    </submittedName>
</protein>
<dbReference type="AlphaFoldDB" id="A0A9P6LHM6"/>
<dbReference type="GO" id="GO:0005634">
    <property type="term" value="C:nucleus"/>
    <property type="evidence" value="ECO:0007669"/>
    <property type="project" value="TreeGrafter"/>
</dbReference>
<evidence type="ECO:0000313" key="3">
    <source>
        <dbReference type="Proteomes" id="UP000781932"/>
    </source>
</evidence>
<dbReference type="RefSeq" id="XP_038743209.1">
    <property type="nucleotide sequence ID" value="XM_038891573.1"/>
</dbReference>
<dbReference type="Gene3D" id="3.40.50.880">
    <property type="match status" value="1"/>
</dbReference>
<proteinExistence type="predicted"/>
<dbReference type="CDD" id="cd01741">
    <property type="entry name" value="GATase1_1"/>
    <property type="match status" value="1"/>
</dbReference>
<dbReference type="PROSITE" id="PS51273">
    <property type="entry name" value="GATASE_TYPE_1"/>
    <property type="match status" value="1"/>
</dbReference>
<reference evidence="2" key="2">
    <citation type="submission" date="2020-11" db="EMBL/GenBank/DDBJ databases">
        <title>Whole genome sequencing of Colletotrichum sp.</title>
        <authorList>
            <person name="Li H."/>
        </authorList>
    </citation>
    <scope>NUCLEOTIDE SEQUENCE</scope>
    <source>
        <strain evidence="2">CkLH20</strain>
    </source>
</reference>
<dbReference type="InterPro" id="IPR029062">
    <property type="entry name" value="Class_I_gatase-like"/>
</dbReference>
<organism evidence="2 3">
    <name type="scientific">Colletotrichum karsti</name>
    <dbReference type="NCBI Taxonomy" id="1095194"/>
    <lineage>
        <taxon>Eukaryota</taxon>
        <taxon>Fungi</taxon>
        <taxon>Dikarya</taxon>
        <taxon>Ascomycota</taxon>
        <taxon>Pezizomycotina</taxon>
        <taxon>Sordariomycetes</taxon>
        <taxon>Hypocreomycetidae</taxon>
        <taxon>Glomerellales</taxon>
        <taxon>Glomerellaceae</taxon>
        <taxon>Colletotrichum</taxon>
        <taxon>Colletotrichum boninense species complex</taxon>
    </lineage>
</organism>
<evidence type="ECO:0000259" key="1">
    <source>
        <dbReference type="Pfam" id="PF00117"/>
    </source>
</evidence>
<name>A0A9P6LHM6_9PEZI</name>
<dbReference type="Pfam" id="PF00117">
    <property type="entry name" value="GATase"/>
    <property type="match status" value="1"/>
</dbReference>
<feature type="domain" description="Glutamine amidotransferase" evidence="1">
    <location>
        <begin position="71"/>
        <end position="216"/>
    </location>
</feature>
<evidence type="ECO:0000313" key="2">
    <source>
        <dbReference type="EMBL" id="KAF9873748.1"/>
    </source>
</evidence>
<dbReference type="EMBL" id="JAATWM020000030">
    <property type="protein sequence ID" value="KAF9873748.1"/>
    <property type="molecule type" value="Genomic_DNA"/>
</dbReference>
<dbReference type="OrthoDB" id="1669814at2759"/>
<sequence>MTTVRRLRIAILCCFTFPERITKERGGFDDIFAAWIFAAVDAYNGKRPKDQVAVDFTGFDVFGKDQYPTSLDDIDALIVTGSAASAYDNEPWIHRLAAFLQDTYENNPSVKIFGGCFGHQIVCQALLAKEGARVFKNPNGWEIGVHEIDLTPEFTSFFSSLDKSRISYQFLHQDIVESEPLFPKGWIQMGSSALCKVQGLLLPGRVLTYQGHPEFDRFITRESTIAVKEAGLISDSENMDELFELVEKDDTRALAGEMVVEFFMS</sequence>
<dbReference type="GeneID" id="62164647"/>
<dbReference type="GO" id="GO:0005829">
    <property type="term" value="C:cytosol"/>
    <property type="evidence" value="ECO:0007669"/>
    <property type="project" value="TreeGrafter"/>
</dbReference>
<reference evidence="2" key="1">
    <citation type="submission" date="2020-03" db="EMBL/GenBank/DDBJ databases">
        <authorList>
            <person name="He L."/>
        </authorList>
    </citation>
    <scope>NUCLEOTIDE SEQUENCE</scope>
    <source>
        <strain evidence="2">CkLH20</strain>
    </source>
</reference>
<keyword evidence="3" id="KW-1185">Reference proteome</keyword>
<accession>A0A9P6LHM6</accession>
<gene>
    <name evidence="2" type="ORF">CkaCkLH20_08858</name>
</gene>
<comment type="caution">
    <text evidence="2">The sequence shown here is derived from an EMBL/GenBank/DDBJ whole genome shotgun (WGS) entry which is preliminary data.</text>
</comment>
<dbReference type="SUPFAM" id="SSF52317">
    <property type="entry name" value="Class I glutamine amidotransferase-like"/>
    <property type="match status" value="1"/>
</dbReference>
<dbReference type="Proteomes" id="UP000781932">
    <property type="component" value="Unassembled WGS sequence"/>
</dbReference>
<dbReference type="PANTHER" id="PTHR42695">
    <property type="entry name" value="GLUTAMINE AMIDOTRANSFERASE YLR126C-RELATED"/>
    <property type="match status" value="1"/>
</dbReference>
<dbReference type="InterPro" id="IPR017926">
    <property type="entry name" value="GATASE"/>
</dbReference>
<dbReference type="PANTHER" id="PTHR42695:SF6">
    <property type="entry name" value="GLUTAMINE AMIDOTRANSFERASE DOMAIN-CONTAINING PROTEIN"/>
    <property type="match status" value="1"/>
</dbReference>